<gene>
    <name evidence="1" type="ORF">phiTE_242</name>
</gene>
<name>K9L4F5_9CAUD</name>
<dbReference type="OrthoDB" id="35385at10239"/>
<dbReference type="RefSeq" id="YP_007392704.1">
    <property type="nucleotide sequence ID" value="NC_020201.1"/>
</dbReference>
<reference evidence="2" key="1">
    <citation type="submission" date="2011-11" db="EMBL/GenBank/DDBJ databases">
        <title>Escape from toxin-antitoxin mediated abortive infection can occur by recombination within a generalized transducing phage of Pectobacterium atrosepticum.</title>
        <authorList>
            <person name="Blower T.R."/>
            <person name="Evans T.J."/>
            <person name="Przybilski R."/>
            <person name="Fineran P.C."/>
            <person name="Salmond G.P.C."/>
        </authorList>
    </citation>
    <scope>NUCLEOTIDE SEQUENCE [LARGE SCALE GENOMIC DNA]</scope>
</reference>
<dbReference type="Proteomes" id="UP000010999">
    <property type="component" value="Segment"/>
</dbReference>
<dbReference type="GeneID" id="14515437"/>
<proteinExistence type="predicted"/>
<evidence type="ECO:0000313" key="2">
    <source>
        <dbReference type="Proteomes" id="UP000010999"/>
    </source>
</evidence>
<accession>K9L4F5</accession>
<dbReference type="EMBL" id="JQ015307">
    <property type="protein sequence ID" value="AEZ66408.1"/>
    <property type="molecule type" value="Genomic_DNA"/>
</dbReference>
<organism evidence="1 2">
    <name type="scientific">Pectobacterium phage phiTE</name>
    <dbReference type="NCBI Taxonomy" id="1116482"/>
    <lineage>
        <taxon>Viruses</taxon>
        <taxon>Duplodnaviria</taxon>
        <taxon>Heunggongvirae</taxon>
        <taxon>Uroviricota</taxon>
        <taxon>Caudoviricetes</taxon>
        <taxon>Vequintavirinae</taxon>
        <taxon>Certrevirus</taxon>
        <taxon>Certrevirus phiTE</taxon>
    </lineage>
</organism>
<keyword evidence="2" id="KW-1185">Reference proteome</keyword>
<reference evidence="1 2" key="2">
    <citation type="journal article" date="2012" name="PLoS Genet.">
        <title>Viral evasion of a bacterial suicide system by RNA-based molecular mimicry enables infectious altruism.</title>
        <authorList>
            <person name="Blower T.R."/>
            <person name="Evans T.J."/>
            <person name="Przybilski R."/>
            <person name="Fineran P.C."/>
            <person name="Salmond G.P."/>
        </authorList>
    </citation>
    <scope>NUCLEOTIDE SEQUENCE [LARGE SCALE GENOMIC DNA]</scope>
</reference>
<dbReference type="KEGG" id="vg:14515437"/>
<protein>
    <submittedName>
        <fullName evidence="1">Uncharacterized protein</fullName>
    </submittedName>
</protein>
<evidence type="ECO:0000313" key="1">
    <source>
        <dbReference type="EMBL" id="AEZ66408.1"/>
    </source>
</evidence>
<sequence length="413" mass="43438">MIPFAIIGFVGGVTPVPYAIKKLTKAGSDEGQLWALMTNGDLYVTGSAACTGLGKDGSGNNIQPDGWTLTNTGVIDVYPAQSRGAMVKKGPGQYEFCYAGAGGPWQWPVVDASLQNSWNPMPASAMTVEGKNVYDEAVKVEGIYLVQAGGSVYQMQPGTPTLAFPEKVKDIYARGTGPSVRVDLDGTIKYTGINGNAAVVSTSAAQNTNYTWATVGTPGVVYEKAKAVNGQIRDPNSTGALQVAAIVAQTADGKWWGSGSLSMLGASSSDAVGPSLQPLDSIPVGCELYVSQMVSQNLPGINWRRGLQSFIVDKQAGIYKSAGTQGGAYSLFRNLATSSSSTVYTDVDQAILDDGGIDYVVEGYGDQFTALVTNGGHIFWCGRGYTGTQWPAPFRVASAYNGRLDDEKLLPPE</sequence>